<evidence type="ECO:0000313" key="2">
    <source>
        <dbReference type="EMBL" id="KAG9251788.1"/>
    </source>
</evidence>
<dbReference type="EMBL" id="MU251266">
    <property type="protein sequence ID" value="KAG9251788.1"/>
    <property type="molecule type" value="Genomic_DNA"/>
</dbReference>
<organism evidence="2 3">
    <name type="scientific">Emericellopsis atlantica</name>
    <dbReference type="NCBI Taxonomy" id="2614577"/>
    <lineage>
        <taxon>Eukaryota</taxon>
        <taxon>Fungi</taxon>
        <taxon>Dikarya</taxon>
        <taxon>Ascomycota</taxon>
        <taxon>Pezizomycotina</taxon>
        <taxon>Sordariomycetes</taxon>
        <taxon>Hypocreomycetidae</taxon>
        <taxon>Hypocreales</taxon>
        <taxon>Bionectriaceae</taxon>
        <taxon>Emericellopsis</taxon>
    </lineage>
</organism>
<evidence type="ECO:0000256" key="1">
    <source>
        <dbReference type="SAM" id="MobiDB-lite"/>
    </source>
</evidence>
<keyword evidence="3" id="KW-1185">Reference proteome</keyword>
<dbReference type="GeneID" id="70294897"/>
<protein>
    <submittedName>
        <fullName evidence="2">Uncharacterized protein</fullName>
    </submittedName>
</protein>
<comment type="caution">
    <text evidence="2">The sequence shown here is derived from an EMBL/GenBank/DDBJ whole genome shotgun (WGS) entry which is preliminary data.</text>
</comment>
<dbReference type="Proteomes" id="UP000887229">
    <property type="component" value="Unassembled WGS sequence"/>
</dbReference>
<feature type="compositionally biased region" description="Polar residues" evidence="1">
    <location>
        <begin position="1"/>
        <end position="11"/>
    </location>
</feature>
<accession>A0A9P8CLV1</accession>
<evidence type="ECO:0000313" key="3">
    <source>
        <dbReference type="Proteomes" id="UP000887229"/>
    </source>
</evidence>
<feature type="compositionally biased region" description="Basic residues" evidence="1">
    <location>
        <begin position="29"/>
        <end position="45"/>
    </location>
</feature>
<feature type="region of interest" description="Disordered" evidence="1">
    <location>
        <begin position="1"/>
        <end position="86"/>
    </location>
</feature>
<proteinExistence type="predicted"/>
<name>A0A9P8CLV1_9HYPO</name>
<reference evidence="2" key="1">
    <citation type="journal article" date="2021" name="IMA Fungus">
        <title>Genomic characterization of three marine fungi, including Emericellopsis atlantica sp. nov. with signatures of a generalist lifestyle and marine biomass degradation.</title>
        <authorList>
            <person name="Hagestad O.C."/>
            <person name="Hou L."/>
            <person name="Andersen J.H."/>
            <person name="Hansen E.H."/>
            <person name="Altermark B."/>
            <person name="Li C."/>
            <person name="Kuhnert E."/>
            <person name="Cox R.J."/>
            <person name="Crous P.W."/>
            <person name="Spatafora J.W."/>
            <person name="Lail K."/>
            <person name="Amirebrahimi M."/>
            <person name="Lipzen A."/>
            <person name="Pangilinan J."/>
            <person name="Andreopoulos W."/>
            <person name="Hayes R.D."/>
            <person name="Ng V."/>
            <person name="Grigoriev I.V."/>
            <person name="Jackson S.A."/>
            <person name="Sutton T.D.S."/>
            <person name="Dobson A.D.W."/>
            <person name="Rama T."/>
        </authorList>
    </citation>
    <scope>NUCLEOTIDE SEQUENCE</scope>
    <source>
        <strain evidence="2">TS7</strain>
    </source>
</reference>
<sequence>MAFSEFNSQFTSKKRRHEEAFPAELTNKPRPKRRPRRRRRPRYWRRPQFFPVKLSFASRPPPGRSWARAGRHDAPPQNTLPEAKRRRFSTEIKAEFSDQKVRVIAGPDDLTVVEVREIFRILDAGLRAGFGGDVYTADVMNAFLRVVFDSGCWSPDDPTNRPQMPDVRLPFTEVTFSPAVQCISSQVPEEDPCQSGFRCSPSRLLTVSSWCAARFHGPAPDDNRSCADTTLLLVLCLPRTRRRQRFHTHHAPDRNHRLGVYTSARGCPNALCDARNYIEERAKGNTTLPVRETVQFCSIDENAWGLPLHLAMPDEPWVFGVRVERRFY</sequence>
<dbReference type="AlphaFoldDB" id="A0A9P8CLV1"/>
<dbReference type="RefSeq" id="XP_046115712.1">
    <property type="nucleotide sequence ID" value="XM_046263994.1"/>
</dbReference>
<gene>
    <name evidence="2" type="ORF">F5Z01DRAFT_662923</name>
</gene>